<dbReference type="RefSeq" id="WP_090858971.1">
    <property type="nucleotide sequence ID" value="NZ_FMZM01000009.1"/>
</dbReference>
<accession>A0A1G6W6R5</accession>
<protein>
    <submittedName>
        <fullName evidence="1">Uncharacterized protein</fullName>
    </submittedName>
</protein>
<dbReference type="AlphaFoldDB" id="A0A1G6W6R5"/>
<dbReference type="STRING" id="1045774.SAMN05421872_109188"/>
<dbReference type="EMBL" id="FMZM01000009">
    <property type="protein sequence ID" value="SDD61403.1"/>
    <property type="molecule type" value="Genomic_DNA"/>
</dbReference>
<dbReference type="Proteomes" id="UP000199034">
    <property type="component" value="Unassembled WGS sequence"/>
</dbReference>
<evidence type="ECO:0000313" key="1">
    <source>
        <dbReference type="EMBL" id="SDD61403.1"/>
    </source>
</evidence>
<keyword evidence="2" id="KW-1185">Reference proteome</keyword>
<reference evidence="2" key="1">
    <citation type="submission" date="2016-10" db="EMBL/GenBank/DDBJ databases">
        <authorList>
            <person name="Varghese N."/>
            <person name="Submissions S."/>
        </authorList>
    </citation>
    <scope>NUCLEOTIDE SEQUENCE [LARGE SCALE GENOMIC DNA]</scope>
    <source>
        <strain evidence="2">CGMCC 4.6858</strain>
    </source>
</reference>
<sequence length="143" mass="15043">MTSRALRYALAWVVAAALAVTVGVLAVTSAGAGVRDRGQVGTALPPADLAATPSADPDAQRVRTELDDEFGALVVECRGTVAHGIEARPDAAAGWQVVSFETEPDDDIDAVFSQGPRSIEIEVFCNRGRPTVSDREEHVLEGD</sequence>
<name>A0A1G6W6R5_9ACTN</name>
<organism evidence="1 2">
    <name type="scientific">Nocardioides lianchengensis</name>
    <dbReference type="NCBI Taxonomy" id="1045774"/>
    <lineage>
        <taxon>Bacteria</taxon>
        <taxon>Bacillati</taxon>
        <taxon>Actinomycetota</taxon>
        <taxon>Actinomycetes</taxon>
        <taxon>Propionibacteriales</taxon>
        <taxon>Nocardioidaceae</taxon>
        <taxon>Nocardioides</taxon>
    </lineage>
</organism>
<proteinExistence type="predicted"/>
<dbReference type="OrthoDB" id="3782348at2"/>
<evidence type="ECO:0000313" key="2">
    <source>
        <dbReference type="Proteomes" id="UP000199034"/>
    </source>
</evidence>
<gene>
    <name evidence="1" type="ORF">SAMN05421872_109188</name>
</gene>